<proteinExistence type="predicted"/>
<evidence type="ECO:0000313" key="11">
    <source>
        <dbReference type="Ensembl" id="ENSAOCP00000033527.1"/>
    </source>
</evidence>
<dbReference type="SUPFAM" id="SSF48726">
    <property type="entry name" value="Immunoglobulin"/>
    <property type="match status" value="1"/>
</dbReference>
<keyword evidence="2" id="KW-1003">Cell membrane</keyword>
<feature type="domain" description="Ig-like" evidence="10">
    <location>
        <begin position="17"/>
        <end position="110"/>
    </location>
</feature>
<reference evidence="11 12" key="1">
    <citation type="submission" date="2022-01" db="EMBL/GenBank/DDBJ databases">
        <title>A chromosome-scale genome assembly of the false clownfish, Amphiprion ocellaris.</title>
        <authorList>
            <person name="Ryu T."/>
        </authorList>
    </citation>
    <scope>NUCLEOTIDE SEQUENCE [LARGE SCALE GENOMIC DNA]</scope>
</reference>
<dbReference type="InterPro" id="IPR013106">
    <property type="entry name" value="Ig_V-set"/>
</dbReference>
<evidence type="ECO:0000256" key="1">
    <source>
        <dbReference type="ARBA" id="ARBA00004236"/>
    </source>
</evidence>
<protein>
    <recommendedName>
        <fullName evidence="10">Ig-like domain-containing protein</fullName>
    </recommendedName>
</protein>
<evidence type="ECO:0000256" key="7">
    <source>
        <dbReference type="ARBA" id="ARBA00023180"/>
    </source>
</evidence>
<comment type="subcellular location">
    <subcellularLocation>
        <location evidence="1">Cell membrane</location>
    </subcellularLocation>
</comment>
<reference evidence="11" key="2">
    <citation type="submission" date="2025-08" db="UniProtKB">
        <authorList>
            <consortium name="Ensembl"/>
        </authorList>
    </citation>
    <scope>IDENTIFICATION</scope>
</reference>
<dbReference type="PROSITE" id="PS50835">
    <property type="entry name" value="IG_LIKE"/>
    <property type="match status" value="1"/>
</dbReference>
<dbReference type="InterPro" id="IPR036179">
    <property type="entry name" value="Ig-like_dom_sf"/>
</dbReference>
<keyword evidence="8" id="KW-1133">Transmembrane helix</keyword>
<keyword evidence="3 9" id="KW-0732">Signal</keyword>
<dbReference type="GeneTree" id="ENSGT00940000177228"/>
<accession>A0AAQ5WY71</accession>
<keyword evidence="6" id="KW-1015">Disulfide bond</keyword>
<dbReference type="AlphaFoldDB" id="A0AAQ5WY71"/>
<feature type="transmembrane region" description="Helical" evidence="8">
    <location>
        <begin position="151"/>
        <end position="172"/>
    </location>
</feature>
<keyword evidence="12" id="KW-1185">Reference proteome</keyword>
<dbReference type="InterPro" id="IPR052051">
    <property type="entry name" value="TCR_complex_component"/>
</dbReference>
<reference evidence="11" key="3">
    <citation type="submission" date="2025-09" db="UniProtKB">
        <authorList>
            <consortium name="Ensembl"/>
        </authorList>
    </citation>
    <scope>IDENTIFICATION</scope>
</reference>
<evidence type="ECO:0000256" key="4">
    <source>
        <dbReference type="ARBA" id="ARBA00022859"/>
    </source>
</evidence>
<keyword evidence="7" id="KW-0325">Glycoprotein</keyword>
<feature type="chain" id="PRO_5043512670" description="Ig-like domain-containing protein" evidence="9">
    <location>
        <begin position="23"/>
        <end position="226"/>
    </location>
</feature>
<evidence type="ECO:0000256" key="2">
    <source>
        <dbReference type="ARBA" id="ARBA00022475"/>
    </source>
</evidence>
<dbReference type="Pfam" id="PF07686">
    <property type="entry name" value="V-set"/>
    <property type="match status" value="1"/>
</dbReference>
<dbReference type="InterPro" id="IPR003599">
    <property type="entry name" value="Ig_sub"/>
</dbReference>
<dbReference type="Ensembl" id="ENSAOCT00000039897.1">
    <property type="protein sequence ID" value="ENSAOCP00000033527.1"/>
    <property type="gene ID" value="ENSAOCG00000030834.1"/>
</dbReference>
<dbReference type="SMART" id="SM00406">
    <property type="entry name" value="IGv"/>
    <property type="match status" value="1"/>
</dbReference>
<evidence type="ECO:0000256" key="5">
    <source>
        <dbReference type="ARBA" id="ARBA00023136"/>
    </source>
</evidence>
<keyword evidence="5 8" id="KW-0472">Membrane</keyword>
<dbReference type="InterPro" id="IPR013783">
    <property type="entry name" value="Ig-like_fold"/>
</dbReference>
<dbReference type="GO" id="GO:0005886">
    <property type="term" value="C:plasma membrane"/>
    <property type="evidence" value="ECO:0007669"/>
    <property type="project" value="UniProtKB-SubCell"/>
</dbReference>
<feature type="signal peptide" evidence="9">
    <location>
        <begin position="1"/>
        <end position="22"/>
    </location>
</feature>
<keyword evidence="4" id="KW-0391">Immunity</keyword>
<dbReference type="Proteomes" id="UP001501940">
    <property type="component" value="Chromosome 23"/>
</dbReference>
<name>A0AAQ5WY71_AMPOC</name>
<dbReference type="PANTHER" id="PTHR19433">
    <property type="entry name" value="T-CELL RECEPTOR ALPHA CHAIN V REGION-RELATED"/>
    <property type="match status" value="1"/>
</dbReference>
<dbReference type="GO" id="GO:0009617">
    <property type="term" value="P:response to bacterium"/>
    <property type="evidence" value="ECO:0007669"/>
    <property type="project" value="TreeGrafter"/>
</dbReference>
<evidence type="ECO:0000256" key="9">
    <source>
        <dbReference type="SAM" id="SignalP"/>
    </source>
</evidence>
<keyword evidence="8" id="KW-0812">Transmembrane</keyword>
<evidence type="ECO:0000256" key="8">
    <source>
        <dbReference type="SAM" id="Phobius"/>
    </source>
</evidence>
<evidence type="ECO:0000259" key="10">
    <source>
        <dbReference type="PROSITE" id="PS50835"/>
    </source>
</evidence>
<sequence>MRKFTFIAALLCTVSWISVSVSEYLTVKVLPGEEVTLTCNNFSTSVSGISWYRLISGACVSCISSMRSSKAEVLLCEGFHKDKFHMTSKITKLFLTIKSVDISDSGLYFCGCCKDDPSVLYSPQYLNVQGDTEFDDTDCTSQKKPDENTNLMGVILAALTVFLVMVVIGLVVKIRKLQKADEDKDDQPSQVNTNLGSDDLNYATVTFAKRGGRREMESNVVYAATR</sequence>
<dbReference type="GO" id="GO:0002376">
    <property type="term" value="P:immune system process"/>
    <property type="evidence" value="ECO:0007669"/>
    <property type="project" value="UniProtKB-KW"/>
</dbReference>
<dbReference type="CDD" id="cd00099">
    <property type="entry name" value="IgV"/>
    <property type="match status" value="1"/>
</dbReference>
<dbReference type="SMART" id="SM00409">
    <property type="entry name" value="IG"/>
    <property type="match status" value="1"/>
</dbReference>
<organism evidence="11 12">
    <name type="scientific">Amphiprion ocellaris</name>
    <name type="common">Clown anemonefish</name>
    <dbReference type="NCBI Taxonomy" id="80972"/>
    <lineage>
        <taxon>Eukaryota</taxon>
        <taxon>Metazoa</taxon>
        <taxon>Chordata</taxon>
        <taxon>Craniata</taxon>
        <taxon>Vertebrata</taxon>
        <taxon>Euteleostomi</taxon>
        <taxon>Actinopterygii</taxon>
        <taxon>Neopterygii</taxon>
        <taxon>Teleostei</taxon>
        <taxon>Neoteleostei</taxon>
        <taxon>Acanthomorphata</taxon>
        <taxon>Ovalentaria</taxon>
        <taxon>Pomacentridae</taxon>
        <taxon>Amphiprion</taxon>
    </lineage>
</organism>
<dbReference type="InterPro" id="IPR007110">
    <property type="entry name" value="Ig-like_dom"/>
</dbReference>
<dbReference type="PANTHER" id="PTHR19433:SF111">
    <property type="entry name" value="T CELL RECEPTOR ALPHA VARIABLE 4"/>
    <property type="match status" value="1"/>
</dbReference>
<dbReference type="Gene3D" id="2.60.40.10">
    <property type="entry name" value="Immunoglobulins"/>
    <property type="match status" value="1"/>
</dbReference>
<evidence type="ECO:0000313" key="12">
    <source>
        <dbReference type="Proteomes" id="UP001501940"/>
    </source>
</evidence>
<evidence type="ECO:0000256" key="3">
    <source>
        <dbReference type="ARBA" id="ARBA00022729"/>
    </source>
</evidence>
<evidence type="ECO:0000256" key="6">
    <source>
        <dbReference type="ARBA" id="ARBA00023157"/>
    </source>
</evidence>